<name>A0A0E0HWL9_ORYNI</name>
<dbReference type="SUPFAM" id="SSF75304">
    <property type="entry name" value="Amidase signature (AS) enzymes"/>
    <property type="match status" value="1"/>
</dbReference>
<dbReference type="Proteomes" id="UP000006591">
    <property type="component" value="Chromosome 7"/>
</dbReference>
<dbReference type="AlphaFoldDB" id="A0A0E0HWL9"/>
<accession>A0A0E0HWL9</accession>
<dbReference type="InterPro" id="IPR023631">
    <property type="entry name" value="Amidase_dom"/>
</dbReference>
<dbReference type="Pfam" id="PF01425">
    <property type="entry name" value="Amidase"/>
    <property type="match status" value="1"/>
</dbReference>
<dbReference type="PANTHER" id="PTHR42678">
    <property type="entry name" value="AMIDASE"/>
    <property type="match status" value="1"/>
</dbReference>
<sequence length="582" mass="61208">MKLCHDNWTLLNFDAHMSVVNGRQAAASTSLRKKNLSCAKTPPLLTQQSSDAMLPSAAPARCLLLLLLLAVAVAGAAFDLEEATVDSIRRAFADGELTSRGLVELYLRRAAALDPSLHAVVELDPDGALAAADRADDARRLFASAGGGALPPPLLNGIPVLVKDNIAAAGGGGALNATCGSLALVGSRPAGDAGVVERLRRAGAVVLGTASLSEWCNFRAPGIPAGWSPRAGQGKNPYVPSATPCASSSGSAIAAAANMVAVTIGTETDGSIMCPSSYNSVVGIKPTVGLTSRAGVIIISPRMDTVGTVSDAVHVLEAIVGYDPRDAEATRMALQYIPEDGYRQFLNIDGLRGKRLGILRKDFFRFPSGSVQQKMTMTTSTVQSYAYSSLKMNEIKMGAILVDNLEIPNMNIINDAVQSGERALMLAEFKLSLNSYLSELASSPVRSLSDIIDFNNKHPVEERMAEFGQSYLLQSEATDGTGPTEKKAIAKLNELCESGLEKIMRVNQLDAIVSPGASAHSLLAIGGYPAITVPAGYASNGVPFAICFGGLKGSEPRLIEIAYSFEQATKVRRPPTLQHSII</sequence>
<dbReference type="Gramene" id="ONIVA07G01680.2">
    <property type="protein sequence ID" value="ONIVA07G01680.2"/>
    <property type="gene ID" value="ONIVA07G01680"/>
</dbReference>
<keyword evidence="3" id="KW-1185">Reference proteome</keyword>
<dbReference type="InterPro" id="IPR036928">
    <property type="entry name" value="AS_sf"/>
</dbReference>
<evidence type="ECO:0000313" key="2">
    <source>
        <dbReference type="EnsemblPlants" id="ONIVA07G01680.2"/>
    </source>
</evidence>
<organism evidence="2">
    <name type="scientific">Oryza nivara</name>
    <name type="common">Indian wild rice</name>
    <name type="synonym">Oryza sativa f. spontanea</name>
    <dbReference type="NCBI Taxonomy" id="4536"/>
    <lineage>
        <taxon>Eukaryota</taxon>
        <taxon>Viridiplantae</taxon>
        <taxon>Streptophyta</taxon>
        <taxon>Embryophyta</taxon>
        <taxon>Tracheophyta</taxon>
        <taxon>Spermatophyta</taxon>
        <taxon>Magnoliopsida</taxon>
        <taxon>Liliopsida</taxon>
        <taxon>Poales</taxon>
        <taxon>Poaceae</taxon>
        <taxon>BOP clade</taxon>
        <taxon>Oryzoideae</taxon>
        <taxon>Oryzeae</taxon>
        <taxon>Oryzinae</taxon>
        <taxon>Oryza</taxon>
    </lineage>
</organism>
<feature type="domain" description="Amidase" evidence="1">
    <location>
        <begin position="102"/>
        <end position="385"/>
    </location>
</feature>
<protein>
    <recommendedName>
        <fullName evidence="1">Amidase domain-containing protein</fullName>
    </recommendedName>
</protein>
<evidence type="ECO:0000313" key="3">
    <source>
        <dbReference type="Proteomes" id="UP000006591"/>
    </source>
</evidence>
<dbReference type="Gene3D" id="3.90.1300.10">
    <property type="entry name" value="Amidase signature (AS) domain"/>
    <property type="match status" value="1"/>
</dbReference>
<reference evidence="2" key="1">
    <citation type="submission" date="2015-04" db="UniProtKB">
        <authorList>
            <consortium name="EnsemblPlants"/>
        </authorList>
    </citation>
    <scope>IDENTIFICATION</scope>
    <source>
        <strain evidence="2">SL10</strain>
    </source>
</reference>
<evidence type="ECO:0000259" key="1">
    <source>
        <dbReference type="Pfam" id="PF01425"/>
    </source>
</evidence>
<reference evidence="2" key="2">
    <citation type="submission" date="2018-04" db="EMBL/GenBank/DDBJ databases">
        <title>OnivRS2 (Oryza nivara Reference Sequence Version 2).</title>
        <authorList>
            <person name="Zhang J."/>
            <person name="Kudrna D."/>
            <person name="Lee S."/>
            <person name="Talag J."/>
            <person name="Rajasekar S."/>
            <person name="Welchert J."/>
            <person name="Hsing Y.-I."/>
            <person name="Wing R.A."/>
        </authorList>
    </citation>
    <scope>NUCLEOTIDE SEQUENCE [LARGE SCALE GENOMIC DNA]</scope>
    <source>
        <strain evidence="2">SL10</strain>
    </source>
</reference>
<proteinExistence type="predicted"/>
<dbReference type="EnsemblPlants" id="ONIVA07G01680.2">
    <property type="protein sequence ID" value="ONIVA07G01680.2"/>
    <property type="gene ID" value="ONIVA07G01680"/>
</dbReference>
<dbReference type="PANTHER" id="PTHR42678:SF18">
    <property type="entry name" value="AMIDASE DOMAIN-CONTAINING PROTEIN"/>
    <property type="match status" value="1"/>
</dbReference>